<dbReference type="AlphaFoldDB" id="A0A2P2P621"/>
<reference evidence="1" key="1">
    <citation type="submission" date="2018-02" db="EMBL/GenBank/DDBJ databases">
        <title>Rhizophora mucronata_Transcriptome.</title>
        <authorList>
            <person name="Meera S.P."/>
            <person name="Sreeshan A."/>
            <person name="Augustine A."/>
        </authorList>
    </citation>
    <scope>NUCLEOTIDE SEQUENCE</scope>
    <source>
        <tissue evidence="1">Leaf</tissue>
    </source>
</reference>
<organism evidence="1">
    <name type="scientific">Rhizophora mucronata</name>
    <name type="common">Asiatic mangrove</name>
    <dbReference type="NCBI Taxonomy" id="61149"/>
    <lineage>
        <taxon>Eukaryota</taxon>
        <taxon>Viridiplantae</taxon>
        <taxon>Streptophyta</taxon>
        <taxon>Embryophyta</taxon>
        <taxon>Tracheophyta</taxon>
        <taxon>Spermatophyta</taxon>
        <taxon>Magnoliopsida</taxon>
        <taxon>eudicotyledons</taxon>
        <taxon>Gunneridae</taxon>
        <taxon>Pentapetalae</taxon>
        <taxon>rosids</taxon>
        <taxon>fabids</taxon>
        <taxon>Malpighiales</taxon>
        <taxon>Rhizophoraceae</taxon>
        <taxon>Rhizophora</taxon>
    </lineage>
</organism>
<accession>A0A2P2P621</accession>
<protein>
    <submittedName>
        <fullName evidence="1">Uncharacterized protein</fullName>
    </submittedName>
</protein>
<dbReference type="EMBL" id="GGEC01069704">
    <property type="protein sequence ID" value="MBX50188.1"/>
    <property type="molecule type" value="Transcribed_RNA"/>
</dbReference>
<evidence type="ECO:0000313" key="1">
    <source>
        <dbReference type="EMBL" id="MBX50188.1"/>
    </source>
</evidence>
<sequence length="42" mass="4837">MTSILISCFHDMSGQTRSGIILLYNCSQWQKTIYNSYFINAS</sequence>
<name>A0A2P2P621_RHIMU</name>
<proteinExistence type="predicted"/>